<dbReference type="AlphaFoldDB" id="A0A4Y7KXM9"/>
<dbReference type="PANTHER" id="PTHR32444:SF10">
    <property type="entry name" value="CURCULIN-LIKE (MANNOSE-BINDING) LECTIN FAMILY PROTEIN-RELATED"/>
    <property type="match status" value="1"/>
</dbReference>
<dbReference type="InterPro" id="IPR001480">
    <property type="entry name" value="Bulb-type_lectin_dom"/>
</dbReference>
<evidence type="ECO:0000313" key="3">
    <source>
        <dbReference type="Proteomes" id="UP000316621"/>
    </source>
</evidence>
<sequence>MASLNFIDSPHQLSYYPFGLYFYNITPNAFFLGIGVPIPQQSDAYYIGRNQIHLVWDANLNDPVRENATLTFGRDGNFVLTDADGRIVWQTNTANKGVTGISMKANGNLVLHDKKGRFIWQSFQHPTDTLLPGQSLQLKGSSTKLVSRTSNWDNGDDPHSMKIDVQKGLIMYQKHSGKLVPYAGWKTMGLLNVTFRSVQRINPVQEPPPEDIPGPGKPGPFYVLKQGTTTYFLTLGFTNQTRRVMLKKNDKTFTYSFLRLDSDGNLRLYIYAEHAWEEIYYRYWEAPYAFFGDTVKECALGSKCGTSGKCDRRLCSACPRSGGSLPDPYDYTVREVRWVWGANLNDPVHENATLTFSRDGNLVLGHAYEKGRLIWQSFQHPTDTLLVGQSLHLKGTGTKLVSRTSNKDSRDGWKIFDPVQDTRRLLERPTGNTTYFLTLGYANRTRIVLLMKLDEV</sequence>
<dbReference type="Gramene" id="RZC76685">
    <property type="protein sequence ID" value="RZC76685"/>
    <property type="gene ID" value="C5167_000786"/>
</dbReference>
<dbReference type="Gene3D" id="2.90.10.10">
    <property type="entry name" value="Bulb-type lectin domain"/>
    <property type="match status" value="1"/>
</dbReference>
<dbReference type="CDD" id="cd00028">
    <property type="entry name" value="B_lectin"/>
    <property type="match status" value="1"/>
</dbReference>
<feature type="domain" description="Bulb-type lectin" evidence="1">
    <location>
        <begin position="1"/>
        <end position="124"/>
    </location>
</feature>
<dbReference type="Pfam" id="PF01453">
    <property type="entry name" value="B_lectin"/>
    <property type="match status" value="2"/>
</dbReference>
<protein>
    <recommendedName>
        <fullName evidence="1">Bulb-type lectin domain-containing protein</fullName>
    </recommendedName>
</protein>
<dbReference type="PANTHER" id="PTHR32444">
    <property type="entry name" value="BULB-TYPE LECTIN DOMAIN-CONTAINING PROTEIN"/>
    <property type="match status" value="1"/>
</dbReference>
<dbReference type="Proteomes" id="UP000316621">
    <property type="component" value="Chromosome 9"/>
</dbReference>
<dbReference type="SUPFAM" id="SSF51110">
    <property type="entry name" value="alpha-D-mannose-specific plant lectins"/>
    <property type="match status" value="2"/>
</dbReference>
<dbReference type="SMART" id="SM00108">
    <property type="entry name" value="B_lectin"/>
    <property type="match status" value="1"/>
</dbReference>
<accession>A0A4Y7KXM9</accession>
<dbReference type="PROSITE" id="PS50927">
    <property type="entry name" value="BULB_LECTIN"/>
    <property type="match status" value="1"/>
</dbReference>
<name>A0A4Y7KXM9_PAPSO</name>
<dbReference type="EMBL" id="CM010723">
    <property type="protein sequence ID" value="RZC76685.1"/>
    <property type="molecule type" value="Genomic_DNA"/>
</dbReference>
<gene>
    <name evidence="2" type="ORF">C5167_000786</name>
</gene>
<evidence type="ECO:0000313" key="2">
    <source>
        <dbReference type="EMBL" id="RZC76685.1"/>
    </source>
</evidence>
<dbReference type="InterPro" id="IPR036426">
    <property type="entry name" value="Bulb-type_lectin_dom_sf"/>
</dbReference>
<evidence type="ECO:0000259" key="1">
    <source>
        <dbReference type="PROSITE" id="PS50927"/>
    </source>
</evidence>
<proteinExistence type="predicted"/>
<reference evidence="2 3" key="1">
    <citation type="journal article" date="2018" name="Science">
        <title>The opium poppy genome and morphinan production.</title>
        <authorList>
            <person name="Guo L."/>
            <person name="Winzer T."/>
            <person name="Yang X."/>
            <person name="Li Y."/>
            <person name="Ning Z."/>
            <person name="He Z."/>
            <person name="Teodor R."/>
            <person name="Lu Y."/>
            <person name="Bowser T.A."/>
            <person name="Graham I.A."/>
            <person name="Ye K."/>
        </authorList>
    </citation>
    <scope>NUCLEOTIDE SEQUENCE [LARGE SCALE GENOMIC DNA]</scope>
    <source>
        <strain evidence="3">cv. HN1</strain>
        <tissue evidence="2">Leaves</tissue>
    </source>
</reference>
<keyword evidence="3" id="KW-1185">Reference proteome</keyword>
<organism evidence="2 3">
    <name type="scientific">Papaver somniferum</name>
    <name type="common">Opium poppy</name>
    <dbReference type="NCBI Taxonomy" id="3469"/>
    <lineage>
        <taxon>Eukaryota</taxon>
        <taxon>Viridiplantae</taxon>
        <taxon>Streptophyta</taxon>
        <taxon>Embryophyta</taxon>
        <taxon>Tracheophyta</taxon>
        <taxon>Spermatophyta</taxon>
        <taxon>Magnoliopsida</taxon>
        <taxon>Ranunculales</taxon>
        <taxon>Papaveraceae</taxon>
        <taxon>Papaveroideae</taxon>
        <taxon>Papaver</taxon>
    </lineage>
</organism>